<feature type="transmembrane region" description="Helical" evidence="2">
    <location>
        <begin position="166"/>
        <end position="189"/>
    </location>
</feature>
<keyword evidence="2" id="KW-1133">Transmembrane helix</keyword>
<comment type="caution">
    <text evidence="3">The sequence shown here is derived from an EMBL/GenBank/DDBJ whole genome shotgun (WGS) entry which is preliminary data.</text>
</comment>
<feature type="transmembrane region" description="Helical" evidence="2">
    <location>
        <begin position="86"/>
        <end position="111"/>
    </location>
</feature>
<keyword evidence="2" id="KW-0472">Membrane</keyword>
<feature type="transmembrane region" description="Helical" evidence="2">
    <location>
        <begin position="195"/>
        <end position="216"/>
    </location>
</feature>
<dbReference type="EMBL" id="CAXITT010000024">
    <property type="protein sequence ID" value="CAL1527908.1"/>
    <property type="molecule type" value="Genomic_DNA"/>
</dbReference>
<keyword evidence="4" id="KW-1185">Reference proteome</keyword>
<evidence type="ECO:0000256" key="2">
    <source>
        <dbReference type="SAM" id="Phobius"/>
    </source>
</evidence>
<evidence type="ECO:0000313" key="3">
    <source>
        <dbReference type="EMBL" id="CAL1527908.1"/>
    </source>
</evidence>
<feature type="transmembrane region" description="Helical" evidence="2">
    <location>
        <begin position="131"/>
        <end position="154"/>
    </location>
</feature>
<accession>A0AAV2H3C1</accession>
<evidence type="ECO:0000313" key="4">
    <source>
        <dbReference type="Proteomes" id="UP001497497"/>
    </source>
</evidence>
<keyword evidence="2" id="KW-0812">Transmembrane</keyword>
<feature type="transmembrane region" description="Helical" evidence="2">
    <location>
        <begin position="237"/>
        <end position="256"/>
    </location>
</feature>
<dbReference type="Proteomes" id="UP001497497">
    <property type="component" value="Unassembled WGS sequence"/>
</dbReference>
<protein>
    <submittedName>
        <fullName evidence="3">Uncharacterized protein</fullName>
    </submittedName>
</protein>
<evidence type="ECO:0000256" key="1">
    <source>
        <dbReference type="SAM" id="MobiDB-lite"/>
    </source>
</evidence>
<name>A0AAV2H3C1_LYMST</name>
<proteinExistence type="predicted"/>
<organism evidence="3 4">
    <name type="scientific">Lymnaea stagnalis</name>
    <name type="common">Great pond snail</name>
    <name type="synonym">Helix stagnalis</name>
    <dbReference type="NCBI Taxonomy" id="6523"/>
    <lineage>
        <taxon>Eukaryota</taxon>
        <taxon>Metazoa</taxon>
        <taxon>Spiralia</taxon>
        <taxon>Lophotrochozoa</taxon>
        <taxon>Mollusca</taxon>
        <taxon>Gastropoda</taxon>
        <taxon>Heterobranchia</taxon>
        <taxon>Euthyneura</taxon>
        <taxon>Panpulmonata</taxon>
        <taxon>Hygrophila</taxon>
        <taxon>Lymnaeoidea</taxon>
        <taxon>Lymnaeidae</taxon>
        <taxon>Lymnaea</taxon>
    </lineage>
</organism>
<reference evidence="3 4" key="1">
    <citation type="submission" date="2024-04" db="EMBL/GenBank/DDBJ databases">
        <authorList>
            <consortium name="Genoscope - CEA"/>
            <person name="William W."/>
        </authorList>
    </citation>
    <scope>NUCLEOTIDE SEQUENCE [LARGE SCALE GENOMIC DNA]</scope>
</reference>
<dbReference type="AlphaFoldDB" id="A0AAV2H3C1"/>
<gene>
    <name evidence="3" type="ORF">GSLYS_00002078001</name>
</gene>
<feature type="region of interest" description="Disordered" evidence="1">
    <location>
        <begin position="1"/>
        <end position="77"/>
    </location>
</feature>
<sequence length="527" mass="59309">MSGESGRSNVNDDKKRMSGESGRPNVNDDKKRMSGESGRSKANGGKSSKKAGEEQQPGADTVKTREDNAGDSNPKRENKTMKGCKFFLHGLVFVFLVGNDIADFVSDWLFFAEVKVAGKGLVYGEPDQIAVWFLLFFSIVGTFTFLFECVNLWWESFRGNPWIDSDILSAVVIWIEDIPQIIISLYLVLCREEPISIFQLTKAAVVIIGVFVRIVVSLVKYCNKDAIRSHHHVKHKVCIMLGVILEALCAIAIFVLTQTERDAGGGVAFRVPTTVIEDTFNDQKYFTNVSIFINQPEYFDAGSLDPDKSDRIFNWLRLSTITKVRASPDREATFSVRYEKNPAGLLKMAMYEKLVSSAAGVRATWPLLVCYSIDQMSGNISQVDDTTCAQQNYFTNASSDVYIKFRFDQPGQFFKKQVLGEIYFNMKVGHNGACTPIHQYTHSIEESRQQNINITLHYFRTNNTINPTDTDYMRHNGSTAARFFRNEDADLIDVTKAWKTGWMECEANGNLGPLLDPDMALDCTRLS</sequence>
<feature type="compositionally biased region" description="Basic and acidic residues" evidence="1">
    <location>
        <begin position="62"/>
        <end position="77"/>
    </location>
</feature>